<evidence type="ECO:0000256" key="1">
    <source>
        <dbReference type="SAM" id="MobiDB-lite"/>
    </source>
</evidence>
<evidence type="ECO:0000256" key="2">
    <source>
        <dbReference type="SAM" id="Phobius"/>
    </source>
</evidence>
<dbReference type="PaxDb" id="2903-EOD25922"/>
<feature type="transmembrane region" description="Helical" evidence="2">
    <location>
        <begin position="223"/>
        <end position="242"/>
    </location>
</feature>
<reference evidence="4" key="1">
    <citation type="journal article" date="2013" name="Nature">
        <title>Pan genome of the phytoplankton Emiliania underpins its global distribution.</title>
        <authorList>
            <person name="Read B.A."/>
            <person name="Kegel J."/>
            <person name="Klute M.J."/>
            <person name="Kuo A."/>
            <person name="Lefebvre S.C."/>
            <person name="Maumus F."/>
            <person name="Mayer C."/>
            <person name="Miller J."/>
            <person name="Monier A."/>
            <person name="Salamov A."/>
            <person name="Young J."/>
            <person name="Aguilar M."/>
            <person name="Claverie J.M."/>
            <person name="Frickenhaus S."/>
            <person name="Gonzalez K."/>
            <person name="Herman E.K."/>
            <person name="Lin Y.C."/>
            <person name="Napier J."/>
            <person name="Ogata H."/>
            <person name="Sarno A.F."/>
            <person name="Shmutz J."/>
            <person name="Schroeder D."/>
            <person name="de Vargas C."/>
            <person name="Verret F."/>
            <person name="von Dassow P."/>
            <person name="Valentin K."/>
            <person name="Van de Peer Y."/>
            <person name="Wheeler G."/>
            <person name="Dacks J.B."/>
            <person name="Delwiche C.F."/>
            <person name="Dyhrman S.T."/>
            <person name="Glockner G."/>
            <person name="John U."/>
            <person name="Richards T."/>
            <person name="Worden A.Z."/>
            <person name="Zhang X."/>
            <person name="Grigoriev I.V."/>
            <person name="Allen A.E."/>
            <person name="Bidle K."/>
            <person name="Borodovsky M."/>
            <person name="Bowler C."/>
            <person name="Brownlee C."/>
            <person name="Cock J.M."/>
            <person name="Elias M."/>
            <person name="Gladyshev V.N."/>
            <person name="Groth M."/>
            <person name="Guda C."/>
            <person name="Hadaegh A."/>
            <person name="Iglesias-Rodriguez M.D."/>
            <person name="Jenkins J."/>
            <person name="Jones B.M."/>
            <person name="Lawson T."/>
            <person name="Leese F."/>
            <person name="Lindquist E."/>
            <person name="Lobanov A."/>
            <person name="Lomsadze A."/>
            <person name="Malik S.B."/>
            <person name="Marsh M.E."/>
            <person name="Mackinder L."/>
            <person name="Mock T."/>
            <person name="Mueller-Roeber B."/>
            <person name="Pagarete A."/>
            <person name="Parker M."/>
            <person name="Probert I."/>
            <person name="Quesneville H."/>
            <person name="Raines C."/>
            <person name="Rensing S.A."/>
            <person name="Riano-Pachon D.M."/>
            <person name="Richier S."/>
            <person name="Rokitta S."/>
            <person name="Shiraiwa Y."/>
            <person name="Soanes D.M."/>
            <person name="van der Giezen M."/>
            <person name="Wahlund T.M."/>
            <person name="Williams B."/>
            <person name="Wilson W."/>
            <person name="Wolfe G."/>
            <person name="Wurch L.L."/>
        </authorList>
    </citation>
    <scope>NUCLEOTIDE SEQUENCE</scope>
</reference>
<keyword evidence="2" id="KW-1133">Transmembrane helix</keyword>
<organism evidence="3 4">
    <name type="scientific">Emiliania huxleyi (strain CCMP1516)</name>
    <dbReference type="NCBI Taxonomy" id="280463"/>
    <lineage>
        <taxon>Eukaryota</taxon>
        <taxon>Haptista</taxon>
        <taxon>Haptophyta</taxon>
        <taxon>Prymnesiophyceae</taxon>
        <taxon>Isochrysidales</taxon>
        <taxon>Noelaerhabdaceae</taxon>
        <taxon>Emiliania</taxon>
    </lineage>
</organism>
<evidence type="ECO:0000313" key="4">
    <source>
        <dbReference type="Proteomes" id="UP000013827"/>
    </source>
</evidence>
<dbReference type="PANTHER" id="PTHR19346:SF4">
    <property type="entry name" value="SUGAR PHOSPHATE TRANSPORTER DOMAIN-CONTAINING PROTEIN"/>
    <property type="match status" value="1"/>
</dbReference>
<keyword evidence="2" id="KW-0812">Transmembrane</keyword>
<feature type="transmembrane region" description="Helical" evidence="2">
    <location>
        <begin position="191"/>
        <end position="211"/>
    </location>
</feature>
<dbReference type="RefSeq" id="XP_005778351.1">
    <property type="nucleotide sequence ID" value="XM_005778294.1"/>
</dbReference>
<feature type="region of interest" description="Disordered" evidence="1">
    <location>
        <begin position="377"/>
        <end position="403"/>
    </location>
</feature>
<name>A0A0D3JQY7_EMIH1</name>
<dbReference type="EnsemblProtists" id="EOD25922">
    <property type="protein sequence ID" value="EOD25922"/>
    <property type="gene ID" value="EMIHUDRAFT_237323"/>
</dbReference>
<accession>A0A0D3JQY7</accession>
<dbReference type="HOGENOM" id="CLU_684136_0_0_1"/>
<feature type="transmembrane region" description="Helical" evidence="2">
    <location>
        <begin position="291"/>
        <end position="311"/>
    </location>
</feature>
<evidence type="ECO:0000313" key="3">
    <source>
        <dbReference type="EnsemblProtists" id="EOD25922"/>
    </source>
</evidence>
<feature type="transmembrane region" description="Helical" evidence="2">
    <location>
        <begin position="81"/>
        <end position="103"/>
    </location>
</feature>
<feature type="transmembrane region" description="Helical" evidence="2">
    <location>
        <begin position="159"/>
        <end position="184"/>
    </location>
</feature>
<dbReference type="Gene3D" id="1.10.3730.20">
    <property type="match status" value="1"/>
</dbReference>
<keyword evidence="4" id="KW-1185">Reference proteome</keyword>
<dbReference type="KEGG" id="ehx:EMIHUDRAFT_237323"/>
<evidence type="ECO:0008006" key="5">
    <source>
        <dbReference type="Google" id="ProtNLM"/>
    </source>
</evidence>
<feature type="transmembrane region" description="Helical" evidence="2">
    <location>
        <begin position="254"/>
        <end position="279"/>
    </location>
</feature>
<feature type="transmembrane region" description="Helical" evidence="2">
    <location>
        <begin position="135"/>
        <end position="153"/>
    </location>
</feature>
<dbReference type="Proteomes" id="UP000013827">
    <property type="component" value="Unassembled WGS sequence"/>
</dbReference>
<dbReference type="AlphaFoldDB" id="A0A0D3JQY7"/>
<dbReference type="InterPro" id="IPR037185">
    <property type="entry name" value="EmrE-like"/>
</dbReference>
<dbReference type="PANTHER" id="PTHR19346">
    <property type="entry name" value="SUGAR PHOSPHATE TRANSPORTER DOMAIN-CONTAINING PROTEIN"/>
    <property type="match status" value="1"/>
</dbReference>
<reference evidence="3" key="2">
    <citation type="submission" date="2024-10" db="UniProtKB">
        <authorList>
            <consortium name="EnsemblProtists"/>
        </authorList>
    </citation>
    <scope>IDENTIFICATION</scope>
</reference>
<protein>
    <recommendedName>
        <fullName evidence="5">EamA domain-containing protein</fullName>
    </recommendedName>
</protein>
<feature type="transmembrane region" description="Helical" evidence="2">
    <location>
        <begin position="40"/>
        <end position="61"/>
    </location>
</feature>
<feature type="compositionally biased region" description="Polar residues" evidence="1">
    <location>
        <begin position="387"/>
        <end position="403"/>
    </location>
</feature>
<dbReference type="SUPFAM" id="SSF103481">
    <property type="entry name" value="Multidrug resistance efflux transporter EmrE"/>
    <property type="match status" value="1"/>
</dbReference>
<keyword evidence="2" id="KW-0472">Membrane</keyword>
<dbReference type="InterPro" id="IPR026505">
    <property type="entry name" value="Solute_c_fam_35_mem_F3/F4"/>
</dbReference>
<dbReference type="eggNOG" id="KOG4314">
    <property type="taxonomic scope" value="Eukaryota"/>
</dbReference>
<feature type="transmembrane region" description="Helical" evidence="2">
    <location>
        <begin position="351"/>
        <end position="373"/>
    </location>
</feature>
<sequence length="403" mass="42223">MELPREVCERAMRGELKPSDARAPAADDDGSAGAKDPDTVCFCLPPALARGLLVVFIMAGAQTASSELTSLGLSHLNAPFFTMYIHTVFMVMLAPLMALFEWCCSSTASKASRDTWRSTLWLDGQPQEGVCVPPLAWLAAEFYLYFVPANYAYARALVYASPGLVTATFSSCSAFVAVLSYFWLNEPMTGAKIASVGLAIAGILVPVYSFSNGGLAQGKSPSPGVAFALLSSVSAAVYKVLYKARFPGDLSVRQLSVFLTLMGGINVLLGTVPCILLGASGVEESAWSLDPPLSALAWGAILGGSVLVLVFNTSIAIGIAITTPLFISIGTEITIPATMVVDGITKGVVPPWQQCLGALLLVLSFVVLVLAGISEGKAGGHGRARSRTPQLSTPAFSRAPSMT</sequence>
<feature type="transmembrane region" description="Helical" evidence="2">
    <location>
        <begin position="318"/>
        <end position="339"/>
    </location>
</feature>
<proteinExistence type="predicted"/>
<dbReference type="GeneID" id="17271467"/>